<dbReference type="RefSeq" id="WP_122296338.1">
    <property type="nucleotide sequence ID" value="NZ_CABJEQ010000004.1"/>
</dbReference>
<sequence>MNVILLSVLIGIVVGAIDALPMILKKLPKRAIVSAFLQYLFVSVIIINIDLPNVVWWIEGGLIALMMAIPIIIIIAETDKKSVPIILANAVVLGTLIALAGHFLK</sequence>
<dbReference type="Proteomes" id="UP000266644">
    <property type="component" value="Unassembled WGS sequence"/>
</dbReference>
<feature type="transmembrane region" description="Helical" evidence="1">
    <location>
        <begin position="55"/>
        <end position="76"/>
    </location>
</feature>
<gene>
    <name evidence="2" type="ORF">DW228_14310</name>
</gene>
<name>A0A396BXZ9_BACFG</name>
<reference evidence="2 3" key="1">
    <citation type="submission" date="2018-08" db="EMBL/GenBank/DDBJ databases">
        <title>A genome reference for cultivated species of the human gut microbiota.</title>
        <authorList>
            <person name="Zou Y."/>
            <person name="Xue W."/>
            <person name="Luo G."/>
        </authorList>
    </citation>
    <scope>NUCLEOTIDE SEQUENCE [LARGE SCALE GENOMIC DNA]</scope>
    <source>
        <strain evidence="2 3">AM18-6</strain>
    </source>
</reference>
<keyword evidence="1" id="KW-0812">Transmembrane</keyword>
<feature type="transmembrane region" description="Helical" evidence="1">
    <location>
        <begin position="83"/>
        <end position="104"/>
    </location>
</feature>
<protein>
    <submittedName>
        <fullName evidence="2">Uncharacterized protein</fullName>
    </submittedName>
</protein>
<feature type="transmembrane region" description="Helical" evidence="1">
    <location>
        <begin position="6"/>
        <end position="24"/>
    </location>
</feature>
<evidence type="ECO:0000313" key="2">
    <source>
        <dbReference type="EMBL" id="RHH09738.1"/>
    </source>
</evidence>
<dbReference type="AlphaFoldDB" id="A0A396BXZ9"/>
<dbReference type="EMBL" id="QRJE01000022">
    <property type="protein sequence ID" value="RHH09738.1"/>
    <property type="molecule type" value="Genomic_DNA"/>
</dbReference>
<evidence type="ECO:0000256" key="1">
    <source>
        <dbReference type="SAM" id="Phobius"/>
    </source>
</evidence>
<keyword evidence="1" id="KW-0472">Membrane</keyword>
<organism evidence="2 3">
    <name type="scientific">Bacteroides fragilis</name>
    <dbReference type="NCBI Taxonomy" id="817"/>
    <lineage>
        <taxon>Bacteria</taxon>
        <taxon>Pseudomonadati</taxon>
        <taxon>Bacteroidota</taxon>
        <taxon>Bacteroidia</taxon>
        <taxon>Bacteroidales</taxon>
        <taxon>Bacteroidaceae</taxon>
        <taxon>Bacteroides</taxon>
    </lineage>
</organism>
<keyword evidence="1" id="KW-1133">Transmembrane helix</keyword>
<comment type="caution">
    <text evidence="2">The sequence shown here is derived from an EMBL/GenBank/DDBJ whole genome shotgun (WGS) entry which is preliminary data.</text>
</comment>
<feature type="transmembrane region" description="Helical" evidence="1">
    <location>
        <begin position="31"/>
        <end position="49"/>
    </location>
</feature>
<proteinExistence type="predicted"/>
<evidence type="ECO:0000313" key="3">
    <source>
        <dbReference type="Proteomes" id="UP000266644"/>
    </source>
</evidence>
<accession>A0A396BXZ9</accession>